<evidence type="ECO:0000256" key="1">
    <source>
        <dbReference type="ARBA" id="ARBA00004335"/>
    </source>
</evidence>
<evidence type="ECO:0000256" key="11">
    <source>
        <dbReference type="SAM" id="MobiDB-lite"/>
    </source>
</evidence>
<dbReference type="PROSITE" id="PS51266">
    <property type="entry name" value="ZF_CHY"/>
    <property type="match status" value="1"/>
</dbReference>
<keyword evidence="4 10" id="KW-0862">Zinc</keyword>
<dbReference type="Gene3D" id="4.10.1000.10">
    <property type="entry name" value="Zinc finger, CCCH-type"/>
    <property type="match status" value="1"/>
</dbReference>
<evidence type="ECO:0000313" key="15">
    <source>
        <dbReference type="WBParaSite" id="PSAMB.scaffold138size73596.g2590.t1"/>
    </source>
</evidence>
<feature type="compositionally biased region" description="Polar residues" evidence="11">
    <location>
        <begin position="369"/>
        <end position="385"/>
    </location>
</feature>
<dbReference type="GO" id="GO:0008270">
    <property type="term" value="F:zinc ion binding"/>
    <property type="evidence" value="ECO:0007669"/>
    <property type="project" value="UniProtKB-KW"/>
</dbReference>
<comment type="subcellular location">
    <subcellularLocation>
        <location evidence="1">Nucleus membrane</location>
        <topology evidence="1">Peripheral membrane protein</topology>
        <orientation evidence="1">Cytoplasmic side</orientation>
    </subcellularLocation>
</comment>
<feature type="compositionally biased region" description="Gly residues" evidence="11">
    <location>
        <begin position="79"/>
        <end position="89"/>
    </location>
</feature>
<dbReference type="SUPFAM" id="SSF90229">
    <property type="entry name" value="CCCH zinc finger"/>
    <property type="match status" value="1"/>
</dbReference>
<dbReference type="InterPro" id="IPR051767">
    <property type="entry name" value="Nucleoporin_NUP42"/>
</dbReference>
<accession>A0A914UZC8</accession>
<feature type="compositionally biased region" description="Low complexity" evidence="11">
    <location>
        <begin position="389"/>
        <end position="398"/>
    </location>
</feature>
<dbReference type="InterPro" id="IPR000571">
    <property type="entry name" value="Znf_CCCH"/>
</dbReference>
<dbReference type="Pfam" id="PF05495">
    <property type="entry name" value="zf-CHY"/>
    <property type="match status" value="1"/>
</dbReference>
<evidence type="ECO:0000256" key="2">
    <source>
        <dbReference type="ARBA" id="ARBA00022723"/>
    </source>
</evidence>
<dbReference type="InterPro" id="IPR037274">
    <property type="entry name" value="Znf_CHY_sf"/>
</dbReference>
<keyword evidence="3 9" id="KW-0863">Zinc-finger</keyword>
<dbReference type="GO" id="GO:0031965">
    <property type="term" value="C:nuclear membrane"/>
    <property type="evidence" value="ECO:0007669"/>
    <property type="project" value="UniProtKB-SubCell"/>
</dbReference>
<protein>
    <recommendedName>
        <fullName evidence="7">Nucleoporin NUP42</fullName>
    </recommendedName>
    <alternativeName>
        <fullName evidence="8">Nucleoporin-like protein 2</fullName>
    </alternativeName>
</protein>
<dbReference type="InterPro" id="IPR008913">
    <property type="entry name" value="Znf_CHY"/>
</dbReference>
<organism evidence="14 15">
    <name type="scientific">Plectus sambesii</name>
    <dbReference type="NCBI Taxonomy" id="2011161"/>
    <lineage>
        <taxon>Eukaryota</taxon>
        <taxon>Metazoa</taxon>
        <taxon>Ecdysozoa</taxon>
        <taxon>Nematoda</taxon>
        <taxon>Chromadorea</taxon>
        <taxon>Plectida</taxon>
        <taxon>Plectina</taxon>
        <taxon>Plectoidea</taxon>
        <taxon>Plectidae</taxon>
        <taxon>Plectus</taxon>
    </lineage>
</organism>
<feature type="region of interest" description="Disordered" evidence="11">
    <location>
        <begin position="366"/>
        <end position="414"/>
    </location>
</feature>
<evidence type="ECO:0000313" key="14">
    <source>
        <dbReference type="Proteomes" id="UP000887566"/>
    </source>
</evidence>
<sequence length="726" mass="78851">MATRGSHRFEYHRFRRGRGVGAPRPAGQRDAARGSDALPTDGAGVSAEVVNSPTVEAGLSQLSKTTAESVPSGDSQRGIGRGRGRGGGAPRRPRVFKSFNSNGDATPAETINSPPVQADSSQVPPATSTPLPSDDLQKSVSNGRGRGRGSGAPRRPRTCKYFIADGYCYFGDECRFYHPRNPAIRPAPRPSQPAAKPVARPNQAVLSSDLLNSEEQVTVRRSEIAALKRRFPTHRAVPSNEQDADTFLFDFTASDPDWPFDVKTVGLKATFPAGYPINPAMIEAADANLPDLVVRALSAAIGEWLQTTYEQQLLKNAFEPVMRTFLRWFDRSVLTLFIEGLRKTKMVVDAQSAGISLAVLPKTQPAPAASTTTVAEETDTQQSEATELESPTQSSPTQSSPPPETSTAKVSESDVSDKLSSLTFSSEKVAGSTEIRLTSCVMGENVACLTPIRLTLSVQCIRCPTHGEMVVKSGVKTTTSSCSRCSTKWSINWLPGMVHATSVVLGQLIPTGCRPVDLVLVTSEFKLTCLSCNKDMMLKSISYGAPFKTWCQGCHTKSELGINAVRFHSDTPLEGNTGAAAAAIKPVKKKTVLGPRIVEGEPLPDNGTCKHYKKSFRWFRFPCCGKVYPCDLCHEENETHEMKFANRIVCGFCSKEQPYQTSKVCSSCKGSVVKAKTVHWEGGKGCRDSVKMAKGDDRKYSNSRLKTVSRRKQSELATKDKKKKDD</sequence>
<reference evidence="15" key="1">
    <citation type="submission" date="2022-11" db="UniProtKB">
        <authorList>
            <consortium name="WormBaseParasite"/>
        </authorList>
    </citation>
    <scope>IDENTIFICATION</scope>
</reference>
<evidence type="ECO:0000256" key="7">
    <source>
        <dbReference type="ARBA" id="ARBA00039886"/>
    </source>
</evidence>
<feature type="zinc finger region" description="C3H1-type" evidence="10">
    <location>
        <begin position="153"/>
        <end position="181"/>
    </location>
</feature>
<evidence type="ECO:0000256" key="3">
    <source>
        <dbReference type="ARBA" id="ARBA00022771"/>
    </source>
</evidence>
<evidence type="ECO:0000256" key="6">
    <source>
        <dbReference type="ARBA" id="ARBA00037262"/>
    </source>
</evidence>
<evidence type="ECO:0000256" key="9">
    <source>
        <dbReference type="PROSITE-ProRule" id="PRU00601"/>
    </source>
</evidence>
<keyword evidence="2 10" id="KW-0479">Metal-binding</keyword>
<evidence type="ECO:0000256" key="8">
    <source>
        <dbReference type="ARBA" id="ARBA00042384"/>
    </source>
</evidence>
<dbReference type="PANTHER" id="PTHR46527:SF1">
    <property type="entry name" value="NUCLEOPORIN NUP42"/>
    <property type="match status" value="1"/>
</dbReference>
<feature type="compositionally biased region" description="Basic and acidic residues" evidence="11">
    <location>
        <begin position="712"/>
        <end position="726"/>
    </location>
</feature>
<evidence type="ECO:0000256" key="4">
    <source>
        <dbReference type="ARBA" id="ARBA00022833"/>
    </source>
</evidence>
<feature type="domain" description="C3H1-type" evidence="12">
    <location>
        <begin position="153"/>
        <end position="181"/>
    </location>
</feature>
<evidence type="ECO:0000256" key="10">
    <source>
        <dbReference type="PROSITE-ProRule" id="PRU00723"/>
    </source>
</evidence>
<comment type="function">
    <text evidence="6">Required for the export of mRNAs containing poly(A) tails from the nucleus into the cytoplasm.</text>
</comment>
<dbReference type="PROSITE" id="PS50103">
    <property type="entry name" value="ZF_C3H1"/>
    <property type="match status" value="1"/>
</dbReference>
<evidence type="ECO:0000259" key="13">
    <source>
        <dbReference type="PROSITE" id="PS51266"/>
    </source>
</evidence>
<keyword evidence="14" id="KW-1185">Reference proteome</keyword>
<evidence type="ECO:0000256" key="5">
    <source>
        <dbReference type="ARBA" id="ARBA00023242"/>
    </source>
</evidence>
<feature type="region of interest" description="Disordered" evidence="11">
    <location>
        <begin position="1"/>
        <end position="156"/>
    </location>
</feature>
<dbReference type="PANTHER" id="PTHR46527">
    <property type="entry name" value="NUCLEOPORIN-LIKE PROTEIN 2"/>
    <property type="match status" value="1"/>
</dbReference>
<feature type="domain" description="CHY-type" evidence="13">
    <location>
        <begin position="602"/>
        <end position="670"/>
    </location>
</feature>
<feature type="compositionally biased region" description="Polar residues" evidence="11">
    <location>
        <begin position="49"/>
        <end position="75"/>
    </location>
</feature>
<feature type="compositionally biased region" description="Polar residues" evidence="11">
    <location>
        <begin position="98"/>
        <end position="131"/>
    </location>
</feature>
<proteinExistence type="predicted"/>
<name>A0A914UZC8_9BILA</name>
<dbReference type="AlphaFoldDB" id="A0A914UZC8"/>
<feature type="region of interest" description="Disordered" evidence="11">
    <location>
        <begin position="694"/>
        <end position="726"/>
    </location>
</feature>
<keyword evidence="5" id="KW-0539">Nucleus</keyword>
<dbReference type="WBParaSite" id="PSAMB.scaffold138size73596.g2590.t1">
    <property type="protein sequence ID" value="PSAMB.scaffold138size73596.g2590.t1"/>
    <property type="gene ID" value="PSAMB.scaffold138size73596.g2590"/>
</dbReference>
<dbReference type="Proteomes" id="UP000887566">
    <property type="component" value="Unplaced"/>
</dbReference>
<dbReference type="SUPFAM" id="SSF161219">
    <property type="entry name" value="CHY zinc finger-like"/>
    <property type="match status" value="1"/>
</dbReference>
<evidence type="ECO:0000259" key="12">
    <source>
        <dbReference type="PROSITE" id="PS50103"/>
    </source>
</evidence>
<dbReference type="InterPro" id="IPR036855">
    <property type="entry name" value="Znf_CCCH_sf"/>
</dbReference>